<evidence type="ECO:0000256" key="7">
    <source>
        <dbReference type="ARBA" id="ARBA00024062"/>
    </source>
</evidence>
<evidence type="ECO:0000256" key="4">
    <source>
        <dbReference type="ARBA" id="ARBA00022837"/>
    </source>
</evidence>
<dbReference type="OrthoDB" id="9761875at2"/>
<gene>
    <name evidence="11" type="primary">pulA-1</name>
    <name evidence="11" type="ORF">NCTC11391_01237</name>
</gene>
<dbReference type="Pfam" id="PF02922">
    <property type="entry name" value="CBM_48"/>
    <property type="match status" value="1"/>
</dbReference>
<dbReference type="Pfam" id="PF03714">
    <property type="entry name" value="PUD"/>
    <property type="match status" value="1"/>
</dbReference>
<dbReference type="SUPFAM" id="SSF49452">
    <property type="entry name" value="Starch-binding domain-like"/>
    <property type="match status" value="1"/>
</dbReference>
<dbReference type="GO" id="GO:0005975">
    <property type="term" value="P:carbohydrate metabolic process"/>
    <property type="evidence" value="ECO:0007669"/>
    <property type="project" value="InterPro"/>
</dbReference>
<dbReference type="InterPro" id="IPR014756">
    <property type="entry name" value="Ig_E-set"/>
</dbReference>
<dbReference type="GO" id="GO:0030246">
    <property type="term" value="F:carbohydrate binding"/>
    <property type="evidence" value="ECO:0007669"/>
    <property type="project" value="InterPro"/>
</dbReference>
<dbReference type="InterPro" id="IPR006047">
    <property type="entry name" value="GH13_cat_dom"/>
</dbReference>
<evidence type="ECO:0000256" key="9">
    <source>
        <dbReference type="ARBA" id="ARBA00031076"/>
    </source>
</evidence>
<evidence type="ECO:0000313" key="12">
    <source>
        <dbReference type="Proteomes" id="UP000254082"/>
    </source>
</evidence>
<reference evidence="11 12" key="1">
    <citation type="submission" date="2018-06" db="EMBL/GenBank/DDBJ databases">
        <authorList>
            <consortium name="Pathogen Informatics"/>
            <person name="Doyle S."/>
        </authorList>
    </citation>
    <scope>NUCLEOTIDE SEQUENCE [LARGE SCALE GENOMIC DNA]</scope>
    <source>
        <strain evidence="12">NCTC 11391</strain>
    </source>
</reference>
<dbReference type="EC" id="3.2.1.41" evidence="7"/>
<dbReference type="Gene3D" id="2.60.40.1110">
    <property type="match status" value="1"/>
</dbReference>
<dbReference type="Pfam" id="PF00128">
    <property type="entry name" value="Alpha-amylase"/>
    <property type="match status" value="1"/>
</dbReference>
<keyword evidence="3 11" id="KW-0378">Hydrolase</keyword>
<dbReference type="SUPFAM" id="SSF81296">
    <property type="entry name" value="E set domains"/>
    <property type="match status" value="1"/>
</dbReference>
<evidence type="ECO:0000256" key="1">
    <source>
        <dbReference type="ARBA" id="ARBA00008061"/>
    </source>
</evidence>
<dbReference type="AlphaFoldDB" id="A0A380JDZ0"/>
<dbReference type="CDD" id="cd02860">
    <property type="entry name" value="E_set_Pullulanase"/>
    <property type="match status" value="1"/>
</dbReference>
<sequence length="732" mass="84508">MLKNQITVHFHTKNEHYQNYSMWKWLDGYWGEDAFFSGQDDFGLVGQINYPSENFVQQVNLLVKTTDWSSQTCDYAVRRFLGDAPNNIWIIEGDSNVYYSKQVALTSPFYNGRDNTAFDMGIRANDFDHRWAYQGWLGFRYQKEKTKFKLWSPLADRIYLLLYQNDQEPAKIIPMKRGHRVNTDHHELNNQGVWSVTVDGDLNGWSYQYRIYHEENFYQDTRDPYSRALSLDNKRSLIASNQAMRPEGFSVKQDKEAVWRTDNACSAVICEMHIRDFTSHASSGLEQSLRGTFLGACRHNSLNPAGHPTGIDYIKSMGYSYVQLQPIFDHHKTYSDKGKLLYNWGYDPENYNVPDRQFAFDQEDPLAPILEFKEMVQTYHDAGIGVIMDVVYNHTYSSYNSPFQLSSPYYYYRMHNDGSFQDGSGCGNEMASEKEMFRKYMLDSILYWVEEFNIDGFRFDLMGLHDVATMNLIRDTLDGIDSRILVYGEGWDMGVGLPFKQKASKANADQMPRIAFFNDNARDAVKGREVYGDIEAGFVSGAPLEWEVSQALIGSQAFAPYLMPGQVLNYIEAHDNYNLHDLLKVLHPDDGKEDRKARVYLANALNLSMQGLCFMQLGQEFMRSKLYPTGQNGEITEGDYLRASNSYNAPDSVNSLDWSLVSEHQDLIKKIKKLVSFKKSGRLLSQTRYEDIIHNETIEENGYCSGIVKVSIEKPEKTSFIFNNHEKSFESY</sequence>
<proteinExistence type="inferred from homology"/>
<comment type="catalytic activity">
    <reaction evidence="6">
        <text>Hydrolysis of (1-&gt;6)-alpha-D-glucosidic linkages in pullulan, amylopectin and glycogen, and in the alpha- and beta-limit dextrins of amylopectin and glycogen.</text>
        <dbReference type="EC" id="3.2.1.41"/>
    </reaction>
</comment>
<dbReference type="GO" id="GO:0051060">
    <property type="term" value="F:pullulanase activity"/>
    <property type="evidence" value="ECO:0007669"/>
    <property type="project" value="UniProtKB-EC"/>
</dbReference>
<evidence type="ECO:0000256" key="8">
    <source>
        <dbReference type="ARBA" id="ARBA00029618"/>
    </source>
</evidence>
<evidence type="ECO:0000256" key="3">
    <source>
        <dbReference type="ARBA" id="ARBA00022801"/>
    </source>
</evidence>
<dbReference type="SUPFAM" id="SSF51445">
    <property type="entry name" value="(Trans)glycosidases"/>
    <property type="match status" value="1"/>
</dbReference>
<dbReference type="InterPro" id="IPR013784">
    <property type="entry name" value="Carb-bd-like_fold"/>
</dbReference>
<feature type="domain" description="Glycosyl hydrolase family 13 catalytic" evidence="10">
    <location>
        <begin position="303"/>
        <end position="678"/>
    </location>
</feature>
<dbReference type="Proteomes" id="UP000254082">
    <property type="component" value="Unassembled WGS sequence"/>
</dbReference>
<organism evidence="11 12">
    <name type="scientific">Streptococcus downei MFe28</name>
    <dbReference type="NCBI Taxonomy" id="764290"/>
    <lineage>
        <taxon>Bacteria</taxon>
        <taxon>Bacillati</taxon>
        <taxon>Bacillota</taxon>
        <taxon>Bacilli</taxon>
        <taxon>Lactobacillales</taxon>
        <taxon>Streptococcaceae</taxon>
        <taxon>Streptococcus</taxon>
    </lineage>
</organism>
<dbReference type="InterPro" id="IPR017853">
    <property type="entry name" value="GH"/>
</dbReference>
<keyword evidence="2" id="KW-0732">Signal</keyword>
<comment type="similarity">
    <text evidence="1">Belongs to the glycosyl hydrolase 13 family.</text>
</comment>
<dbReference type="NCBIfam" id="TIGR02104">
    <property type="entry name" value="pulA_typeI"/>
    <property type="match status" value="1"/>
</dbReference>
<dbReference type="InterPro" id="IPR011840">
    <property type="entry name" value="PulA_typeI"/>
</dbReference>
<dbReference type="InterPro" id="IPR005323">
    <property type="entry name" value="CBM41_pullulanase"/>
</dbReference>
<dbReference type="EMBL" id="UHFA01000002">
    <property type="protein sequence ID" value="SUN36193.1"/>
    <property type="molecule type" value="Genomic_DNA"/>
</dbReference>
<evidence type="ECO:0000256" key="5">
    <source>
        <dbReference type="ARBA" id="ARBA00023295"/>
    </source>
</evidence>
<keyword evidence="12" id="KW-1185">Reference proteome</keyword>
<keyword evidence="4" id="KW-0106">Calcium</keyword>
<evidence type="ECO:0000256" key="2">
    <source>
        <dbReference type="ARBA" id="ARBA00022729"/>
    </source>
</evidence>
<dbReference type="PANTHER" id="PTHR43002">
    <property type="entry name" value="GLYCOGEN DEBRANCHING ENZYME"/>
    <property type="match status" value="1"/>
</dbReference>
<dbReference type="Gene3D" id="2.60.40.10">
    <property type="entry name" value="Immunoglobulins"/>
    <property type="match status" value="1"/>
</dbReference>
<keyword evidence="5 11" id="KW-0326">Glycosidase</keyword>
<dbReference type="SMART" id="SM00642">
    <property type="entry name" value="Aamy"/>
    <property type="match status" value="1"/>
</dbReference>
<protein>
    <recommendedName>
        <fullName evidence="7">pullulanase</fullName>
        <ecNumber evidence="7">3.2.1.41</ecNumber>
    </recommendedName>
    <alternativeName>
        <fullName evidence="8">Alpha-dextrin endo-1,6-alpha-glucosidase</fullName>
    </alternativeName>
    <alternativeName>
        <fullName evidence="9">Pullulan 6-glucanohydrolase</fullName>
    </alternativeName>
</protein>
<dbReference type="RefSeq" id="WP_019788360.1">
    <property type="nucleotide sequence ID" value="NZ_UHFA01000002.1"/>
</dbReference>
<dbReference type="InterPro" id="IPR004193">
    <property type="entry name" value="Glyco_hydro_13_N"/>
</dbReference>
<evidence type="ECO:0000256" key="6">
    <source>
        <dbReference type="ARBA" id="ARBA00023965"/>
    </source>
</evidence>
<evidence type="ECO:0000259" key="10">
    <source>
        <dbReference type="SMART" id="SM00642"/>
    </source>
</evidence>
<accession>A0A380JDZ0</accession>
<dbReference type="CDD" id="cd10315">
    <property type="entry name" value="CBM41_pullulanase"/>
    <property type="match status" value="1"/>
</dbReference>
<dbReference type="Gene3D" id="3.20.20.80">
    <property type="entry name" value="Glycosidases"/>
    <property type="match status" value="1"/>
</dbReference>
<dbReference type="CDD" id="cd11341">
    <property type="entry name" value="AmyAc_Pullulanase_LD-like"/>
    <property type="match status" value="1"/>
</dbReference>
<name>A0A380JDZ0_STRDO</name>
<evidence type="ECO:0000313" key="11">
    <source>
        <dbReference type="EMBL" id="SUN36193.1"/>
    </source>
</evidence>
<dbReference type="InterPro" id="IPR013783">
    <property type="entry name" value="Ig-like_fold"/>
</dbReference>